<dbReference type="PANTHER" id="PTHR23523:SF2">
    <property type="entry name" value="2-NITROIMIDAZOLE TRANSPORTER"/>
    <property type="match status" value="1"/>
</dbReference>
<comment type="subcellular location">
    <subcellularLocation>
        <location evidence="1">Cell membrane</location>
        <topology evidence="1">Multi-pass membrane protein</topology>
    </subcellularLocation>
</comment>
<dbReference type="InterPro" id="IPR036259">
    <property type="entry name" value="MFS_trans_sf"/>
</dbReference>
<dbReference type="InterPro" id="IPR011701">
    <property type="entry name" value="MFS"/>
</dbReference>
<feature type="transmembrane region" description="Helical" evidence="6">
    <location>
        <begin position="273"/>
        <end position="297"/>
    </location>
</feature>
<reference evidence="8" key="1">
    <citation type="submission" date="2019-11" db="EMBL/GenBank/DDBJ databases">
        <authorList>
            <person name="Feng L."/>
        </authorList>
    </citation>
    <scope>NUCLEOTIDE SEQUENCE</scope>
    <source>
        <strain evidence="8">AodontolyticusLFYP35</strain>
    </source>
</reference>
<keyword evidence="3 6" id="KW-1133">Transmembrane helix</keyword>
<keyword evidence="2 6" id="KW-0812">Transmembrane</keyword>
<accession>A0A6N2TZN6</accession>
<feature type="transmembrane region" description="Helical" evidence="6">
    <location>
        <begin position="79"/>
        <end position="99"/>
    </location>
</feature>
<evidence type="ECO:0000256" key="2">
    <source>
        <dbReference type="ARBA" id="ARBA00022692"/>
    </source>
</evidence>
<evidence type="ECO:0000256" key="5">
    <source>
        <dbReference type="SAM" id="MobiDB-lite"/>
    </source>
</evidence>
<evidence type="ECO:0000256" key="6">
    <source>
        <dbReference type="SAM" id="Phobius"/>
    </source>
</evidence>
<feature type="transmembrane region" description="Helical" evidence="6">
    <location>
        <begin position="142"/>
        <end position="164"/>
    </location>
</feature>
<feature type="domain" description="Major facilitator superfamily (MFS) profile" evidence="7">
    <location>
        <begin position="7"/>
        <end position="419"/>
    </location>
</feature>
<feature type="region of interest" description="Disordered" evidence="5">
    <location>
        <begin position="204"/>
        <end position="223"/>
    </location>
</feature>
<dbReference type="SUPFAM" id="SSF103473">
    <property type="entry name" value="MFS general substrate transporter"/>
    <property type="match status" value="1"/>
</dbReference>
<evidence type="ECO:0000256" key="3">
    <source>
        <dbReference type="ARBA" id="ARBA00022989"/>
    </source>
</evidence>
<keyword evidence="4 6" id="KW-0472">Membrane</keyword>
<dbReference type="InterPro" id="IPR052524">
    <property type="entry name" value="MFS_Cyanate_Porter"/>
</dbReference>
<dbReference type="AlphaFoldDB" id="A0A6N2TZN6"/>
<feature type="transmembrane region" description="Helical" evidence="6">
    <location>
        <begin position="49"/>
        <end position="72"/>
    </location>
</feature>
<dbReference type="EMBL" id="CACRSM010000003">
    <property type="protein sequence ID" value="VYT11250.1"/>
    <property type="molecule type" value="Genomic_DNA"/>
</dbReference>
<gene>
    <name evidence="8" type="primary">yeaN</name>
    <name evidence="8" type="ORF">AOLFYP35_01586</name>
</gene>
<feature type="transmembrane region" description="Helical" evidence="6">
    <location>
        <begin position="371"/>
        <end position="391"/>
    </location>
</feature>
<proteinExistence type="predicted"/>
<dbReference type="PANTHER" id="PTHR23523">
    <property type="match status" value="1"/>
</dbReference>
<organism evidence="8">
    <name type="scientific">Schaalia odontolytica</name>
    <dbReference type="NCBI Taxonomy" id="1660"/>
    <lineage>
        <taxon>Bacteria</taxon>
        <taxon>Bacillati</taxon>
        <taxon>Actinomycetota</taxon>
        <taxon>Actinomycetes</taxon>
        <taxon>Actinomycetales</taxon>
        <taxon>Actinomycetaceae</taxon>
        <taxon>Schaalia</taxon>
    </lineage>
</organism>
<evidence type="ECO:0000313" key="8">
    <source>
        <dbReference type="EMBL" id="VYT11250.1"/>
    </source>
</evidence>
<evidence type="ECO:0000256" key="4">
    <source>
        <dbReference type="ARBA" id="ARBA00023136"/>
    </source>
</evidence>
<sequence>MSDQRKSYSRAAVSTSLAFLGIVVMSVTMRSGATSIGPLLGYISQAYHAGAGALGVLSALPCLVFAGVGLMAVPMSKRWGMSLILTLGTFISGLGLLLRPWAGNFTFFCVLSVLALVGPALANVLVPAWIKYHEAGRGTLLVTAYGTLLLIGGAFGSALAVPLAGKDGSYWQYSLATWVVFAFLAGLVWIRIAVRTGKDRPDGVAERAAHEVPTDNESQKREESQRALTPRLPIYRSRTAIALVLGFGLQSLNAYVQFTFLPQILINAGYSSSFASLMAALVNLWAVVGGLVIPFMIDTVGRHIPWLAAFLGLLAFSGWIGLAAFPGSYALIWVSLLAIGGFTFPLILALIPARSRDAAVTADLSALVQPIGYIIAAVGPIGFGLLLQSLGNQTIPLIAMSVTGLLMGVATFVGAGTGMIDDELEV</sequence>
<feature type="transmembrane region" description="Helical" evidence="6">
    <location>
        <begin position="105"/>
        <end position="130"/>
    </location>
</feature>
<dbReference type="InterPro" id="IPR020846">
    <property type="entry name" value="MFS_dom"/>
</dbReference>
<feature type="transmembrane region" description="Helical" evidence="6">
    <location>
        <begin position="12"/>
        <end position="29"/>
    </location>
</feature>
<feature type="transmembrane region" description="Helical" evidence="6">
    <location>
        <begin position="397"/>
        <end position="420"/>
    </location>
</feature>
<dbReference type="Pfam" id="PF07690">
    <property type="entry name" value="MFS_1"/>
    <property type="match status" value="1"/>
</dbReference>
<dbReference type="PROSITE" id="PS50850">
    <property type="entry name" value="MFS"/>
    <property type="match status" value="1"/>
</dbReference>
<protein>
    <submittedName>
        <fullName evidence="8">Inner membrane transport protein YeaN</fullName>
    </submittedName>
</protein>
<feature type="transmembrane region" description="Helical" evidence="6">
    <location>
        <begin position="304"/>
        <end position="325"/>
    </location>
</feature>
<dbReference type="GO" id="GO:0022857">
    <property type="term" value="F:transmembrane transporter activity"/>
    <property type="evidence" value="ECO:0007669"/>
    <property type="project" value="InterPro"/>
</dbReference>
<feature type="transmembrane region" description="Helical" evidence="6">
    <location>
        <begin position="331"/>
        <end position="351"/>
    </location>
</feature>
<feature type="transmembrane region" description="Helical" evidence="6">
    <location>
        <begin position="170"/>
        <end position="190"/>
    </location>
</feature>
<evidence type="ECO:0000259" key="7">
    <source>
        <dbReference type="PROSITE" id="PS50850"/>
    </source>
</evidence>
<dbReference type="Gene3D" id="1.20.1250.20">
    <property type="entry name" value="MFS general substrate transporter like domains"/>
    <property type="match status" value="1"/>
</dbReference>
<dbReference type="GO" id="GO:0005886">
    <property type="term" value="C:plasma membrane"/>
    <property type="evidence" value="ECO:0007669"/>
    <property type="project" value="UniProtKB-SubCell"/>
</dbReference>
<evidence type="ECO:0000256" key="1">
    <source>
        <dbReference type="ARBA" id="ARBA00004651"/>
    </source>
</evidence>
<name>A0A6N2TZN6_9ACTO</name>
<feature type="transmembrane region" description="Helical" evidence="6">
    <location>
        <begin position="240"/>
        <end position="261"/>
    </location>
</feature>